<dbReference type="AlphaFoldDB" id="A0A5C6S1P3"/>
<name>A0A5C6S1P3_9BACT</name>
<dbReference type="EMBL" id="VOOR01000005">
    <property type="protein sequence ID" value="TXB67889.1"/>
    <property type="molecule type" value="Genomic_DNA"/>
</dbReference>
<dbReference type="RefSeq" id="WP_147166010.1">
    <property type="nucleotide sequence ID" value="NZ_VOOR01000005.1"/>
</dbReference>
<proteinExistence type="predicted"/>
<protein>
    <submittedName>
        <fullName evidence="1">Uncharacterized protein</fullName>
    </submittedName>
</protein>
<gene>
    <name evidence="1" type="ORF">FRY97_03320</name>
</gene>
<keyword evidence="2" id="KW-1185">Reference proteome</keyword>
<accession>A0A5C6S1P3</accession>
<dbReference type="Proteomes" id="UP000321580">
    <property type="component" value="Unassembled WGS sequence"/>
</dbReference>
<organism evidence="1 2">
    <name type="scientific">Phaeodactylibacter luteus</name>
    <dbReference type="NCBI Taxonomy" id="1564516"/>
    <lineage>
        <taxon>Bacteria</taxon>
        <taxon>Pseudomonadati</taxon>
        <taxon>Bacteroidota</taxon>
        <taxon>Saprospiria</taxon>
        <taxon>Saprospirales</taxon>
        <taxon>Haliscomenobacteraceae</taxon>
        <taxon>Phaeodactylibacter</taxon>
    </lineage>
</organism>
<comment type="caution">
    <text evidence="1">The sequence shown here is derived from an EMBL/GenBank/DDBJ whole genome shotgun (WGS) entry which is preliminary data.</text>
</comment>
<evidence type="ECO:0000313" key="2">
    <source>
        <dbReference type="Proteomes" id="UP000321580"/>
    </source>
</evidence>
<reference evidence="1 2" key="1">
    <citation type="submission" date="2019-08" db="EMBL/GenBank/DDBJ databases">
        <title>Genome of Phaeodactylibacter luteus.</title>
        <authorList>
            <person name="Bowman J.P."/>
        </authorList>
    </citation>
    <scope>NUCLEOTIDE SEQUENCE [LARGE SCALE GENOMIC DNA]</scope>
    <source>
        <strain evidence="1 2">KCTC 42180</strain>
    </source>
</reference>
<sequence>MKYIQSGVLYLALSALIIYPGCQEECYTDDSRNERKAITLQSPAFPTGNISTSGFTCNIPENPAHIAYATPGPIESIVNCDMLRELNSAGGLAVTGSKWGFLLEVSGQCADQARYLEEFRFGESLGCESKIREMPVSAIEIGGDYVFEMCPDPHIPSNYGAAEYRFSLYVRSPTFENTDDCNCSNDIYGIFDDRYIVRAVSKILIEDLDLNYYFSDACIKAPLVFYEPIMYTTDCL</sequence>
<evidence type="ECO:0000313" key="1">
    <source>
        <dbReference type="EMBL" id="TXB67889.1"/>
    </source>
</evidence>